<dbReference type="EMBL" id="FNAB01000008">
    <property type="protein sequence ID" value="SDD94719.1"/>
    <property type="molecule type" value="Genomic_DNA"/>
</dbReference>
<name>A0A1G6YWF0_9NOCA</name>
<accession>A0A1G6YWF0</accession>
<dbReference type="AlphaFoldDB" id="A0A1G6YWF0"/>
<feature type="signal peptide" evidence="1">
    <location>
        <begin position="1"/>
        <end position="38"/>
    </location>
</feature>
<dbReference type="Gene3D" id="3.40.50.1820">
    <property type="entry name" value="alpha/beta hydrolase"/>
    <property type="match status" value="1"/>
</dbReference>
<evidence type="ECO:0000256" key="1">
    <source>
        <dbReference type="SAM" id="SignalP"/>
    </source>
</evidence>
<dbReference type="RefSeq" id="WP_072847166.1">
    <property type="nucleotide sequence ID" value="NZ_FNAB01000008.1"/>
</dbReference>
<dbReference type="PIRSF" id="PIRSF029171">
    <property type="entry name" value="Esterase_LipA"/>
    <property type="match status" value="1"/>
</dbReference>
<dbReference type="STRING" id="168276.SAMN05444580_10818"/>
<keyword evidence="3" id="KW-1185">Reference proteome</keyword>
<proteinExistence type="predicted"/>
<organism evidence="2 3">
    <name type="scientific">Rhodococcus tukisamuensis</name>
    <dbReference type="NCBI Taxonomy" id="168276"/>
    <lineage>
        <taxon>Bacteria</taxon>
        <taxon>Bacillati</taxon>
        <taxon>Actinomycetota</taxon>
        <taxon>Actinomycetes</taxon>
        <taxon>Mycobacteriales</taxon>
        <taxon>Nocardiaceae</taxon>
        <taxon>Rhodococcus</taxon>
    </lineage>
</organism>
<dbReference type="PANTHER" id="PTHR34853">
    <property type="match status" value="1"/>
</dbReference>
<feature type="chain" id="PRO_5011792478" evidence="1">
    <location>
        <begin position="39"/>
        <end position="391"/>
    </location>
</feature>
<gene>
    <name evidence="2" type="ORF">SAMN05444580_10818</name>
</gene>
<evidence type="ECO:0000313" key="2">
    <source>
        <dbReference type="EMBL" id="SDD94719.1"/>
    </source>
</evidence>
<protein>
    <submittedName>
        <fullName evidence="2">Secretory lipase</fullName>
    </submittedName>
</protein>
<keyword evidence="1" id="KW-0732">Signal</keyword>
<dbReference type="PANTHER" id="PTHR34853:SF1">
    <property type="entry name" value="LIPASE 5"/>
    <property type="match status" value="1"/>
</dbReference>
<dbReference type="InterPro" id="IPR005152">
    <property type="entry name" value="Lipase_secreted"/>
</dbReference>
<dbReference type="GO" id="GO:0004806">
    <property type="term" value="F:triacylglycerol lipase activity"/>
    <property type="evidence" value="ECO:0007669"/>
    <property type="project" value="InterPro"/>
</dbReference>
<dbReference type="Proteomes" id="UP000199417">
    <property type="component" value="Unassembled WGS sequence"/>
</dbReference>
<dbReference type="SUPFAM" id="SSF53474">
    <property type="entry name" value="alpha/beta-Hydrolases"/>
    <property type="match status" value="1"/>
</dbReference>
<dbReference type="GO" id="GO:0016042">
    <property type="term" value="P:lipid catabolic process"/>
    <property type="evidence" value="ECO:0007669"/>
    <property type="project" value="InterPro"/>
</dbReference>
<reference evidence="2 3" key="1">
    <citation type="submission" date="2016-10" db="EMBL/GenBank/DDBJ databases">
        <authorList>
            <person name="de Groot N.N."/>
        </authorList>
    </citation>
    <scope>NUCLEOTIDE SEQUENCE [LARGE SCALE GENOMIC DNA]</scope>
    <source>
        <strain evidence="2 3">JCM 11308</strain>
    </source>
</reference>
<dbReference type="Pfam" id="PF03583">
    <property type="entry name" value="LIP"/>
    <property type="match status" value="1"/>
</dbReference>
<evidence type="ECO:0000313" key="3">
    <source>
        <dbReference type="Proteomes" id="UP000199417"/>
    </source>
</evidence>
<dbReference type="InterPro" id="IPR029058">
    <property type="entry name" value="AB_hydrolase_fold"/>
</dbReference>
<sequence>MTPTQGRRHRPRLRPRSRVAIAIAVALTAGLLAVPAQARPAPPPAAVQDGPGSVVTTTPLSGDAVPGGVAHASVLKYRTTGPQNAPALSTGAVFVPPGNPPPGGWPVISWAHGTVGIADACAPTVSGKMVGPYLQRWLAQGYALVATDYVGLGTPGVHPYLDGPSEAHSVIDMVRAARAVTPSLSDRWVALGQSQGGQAAMVTASIATTYAPELDYRGVVATGVPANLDRLAPLVGPGFPELPLEGTTVFIAYVLAGLRAAQPNLGLDSYLSPVGLRVLDQVQSLCYADAAPLLAGISIGDLMARQLDDPVVLDAVRQSLHVPASGYDRPVFLGQGLLDTMVPAPFALTLAAEMAVNRQDMVFRTYPAGHIETMLAAQPEAMNFVRGLFGG</sequence>